<comment type="caution">
    <text evidence="5">The sequence shown here is derived from an EMBL/GenBank/DDBJ whole genome shotgun (WGS) entry which is preliminary data.</text>
</comment>
<dbReference type="Proteomes" id="UP000481153">
    <property type="component" value="Unassembled WGS sequence"/>
</dbReference>
<dbReference type="PROSITE" id="PS00562">
    <property type="entry name" value="CBM1_1"/>
    <property type="match status" value="1"/>
</dbReference>
<proteinExistence type="predicted"/>
<dbReference type="SMART" id="SM00236">
    <property type="entry name" value="fCBD"/>
    <property type="match status" value="1"/>
</dbReference>
<gene>
    <name evidence="5" type="ORF">Ae201684_010325</name>
</gene>
<dbReference type="GO" id="GO:0030245">
    <property type="term" value="P:cellulose catabolic process"/>
    <property type="evidence" value="ECO:0007669"/>
    <property type="project" value="InterPro"/>
</dbReference>
<organism evidence="5 6">
    <name type="scientific">Aphanomyces euteiches</name>
    <dbReference type="NCBI Taxonomy" id="100861"/>
    <lineage>
        <taxon>Eukaryota</taxon>
        <taxon>Sar</taxon>
        <taxon>Stramenopiles</taxon>
        <taxon>Oomycota</taxon>
        <taxon>Saprolegniomycetes</taxon>
        <taxon>Saprolegniales</taxon>
        <taxon>Verrucalvaceae</taxon>
        <taxon>Aphanomyces</taxon>
    </lineage>
</organism>
<dbReference type="GO" id="GO:0005576">
    <property type="term" value="C:extracellular region"/>
    <property type="evidence" value="ECO:0007669"/>
    <property type="project" value="InterPro"/>
</dbReference>
<feature type="domain" description="CBM1" evidence="4">
    <location>
        <begin position="328"/>
        <end position="364"/>
    </location>
</feature>
<evidence type="ECO:0000313" key="5">
    <source>
        <dbReference type="EMBL" id="KAF0732617.1"/>
    </source>
</evidence>
<evidence type="ECO:0000259" key="4">
    <source>
        <dbReference type="PROSITE" id="PS51164"/>
    </source>
</evidence>
<evidence type="ECO:0000256" key="1">
    <source>
        <dbReference type="ARBA" id="ARBA00022729"/>
    </source>
</evidence>
<dbReference type="VEuPathDB" id="FungiDB:AeMF1_003874"/>
<evidence type="ECO:0000256" key="3">
    <source>
        <dbReference type="SAM" id="SignalP"/>
    </source>
</evidence>
<keyword evidence="1 3" id="KW-0732">Signal</keyword>
<dbReference type="SUPFAM" id="SSF51989">
    <property type="entry name" value="Glycosyl hydrolases family 6, cellulases"/>
    <property type="match status" value="1"/>
</dbReference>
<dbReference type="GO" id="GO:0030248">
    <property type="term" value="F:cellulose binding"/>
    <property type="evidence" value="ECO:0007669"/>
    <property type="project" value="InterPro"/>
</dbReference>
<dbReference type="Pfam" id="PF00734">
    <property type="entry name" value="CBM_1"/>
    <property type="match status" value="1"/>
</dbReference>
<feature type="signal peptide" evidence="3">
    <location>
        <begin position="1"/>
        <end position="21"/>
    </location>
</feature>
<dbReference type="InterPro" id="IPR036434">
    <property type="entry name" value="Beta_cellobiohydrolase_sf"/>
</dbReference>
<dbReference type="Pfam" id="PF01341">
    <property type="entry name" value="Glyco_hydro_6"/>
    <property type="match status" value="1"/>
</dbReference>
<dbReference type="AlphaFoldDB" id="A0A6G0WYD7"/>
<dbReference type="PANTHER" id="PTHR34876">
    <property type="match status" value="1"/>
</dbReference>
<name>A0A6G0WYD7_9STRA</name>
<protein>
    <recommendedName>
        <fullName evidence="4">CBM1 domain-containing protein</fullName>
    </recommendedName>
</protein>
<keyword evidence="6" id="KW-1185">Reference proteome</keyword>
<evidence type="ECO:0000313" key="6">
    <source>
        <dbReference type="Proteomes" id="UP000481153"/>
    </source>
</evidence>
<dbReference type="PRINTS" id="PR00733">
    <property type="entry name" value="GLHYDRLASE6"/>
</dbReference>
<dbReference type="SUPFAM" id="SSF57180">
    <property type="entry name" value="Cellulose-binding domain"/>
    <property type="match status" value="1"/>
</dbReference>
<dbReference type="Gene3D" id="3.20.20.40">
    <property type="entry name" value="1, 4-beta cellobiohydrolase"/>
    <property type="match status" value="1"/>
</dbReference>
<dbReference type="PANTHER" id="PTHR34876:SF4">
    <property type="entry name" value="1,4-BETA-D-GLUCAN CELLOBIOHYDROLASE C-RELATED"/>
    <property type="match status" value="1"/>
</dbReference>
<accession>A0A6G0WYD7</accession>
<reference evidence="5 6" key="1">
    <citation type="submission" date="2019-07" db="EMBL/GenBank/DDBJ databases">
        <title>Genomics analysis of Aphanomyces spp. identifies a new class of oomycete effector associated with host adaptation.</title>
        <authorList>
            <person name="Gaulin E."/>
        </authorList>
    </citation>
    <scope>NUCLEOTIDE SEQUENCE [LARGE SCALE GENOMIC DNA]</scope>
    <source>
        <strain evidence="5 6">ATCC 201684</strain>
    </source>
</reference>
<dbReference type="PROSITE" id="PS51164">
    <property type="entry name" value="CBM1_2"/>
    <property type="match status" value="1"/>
</dbReference>
<dbReference type="InterPro" id="IPR000254">
    <property type="entry name" value="CBD"/>
</dbReference>
<dbReference type="InterPro" id="IPR035971">
    <property type="entry name" value="CBD_sf"/>
</dbReference>
<dbReference type="EMBL" id="VJMJ01000130">
    <property type="protein sequence ID" value="KAF0732617.1"/>
    <property type="molecule type" value="Genomic_DNA"/>
</dbReference>
<sequence>MKFASIASALALVGLVNQASAANLCNAVQPTSYVNAANQYPELRNAINAIKNNPVATWYTDLGTNQVAQTLSACGNSVPTIVVYGLPNKDCGEGGFSNVGNKEVIYILEPDAVGLTSTGGCGVTNGYQNNLKVALGLLSSNPNAHIYVDVASWASQSQAISILNDLKKAGRLQGIAINTSNYRATSELTSLCSIFSAGTGGLKCVFDTSRNFNGASSNEWCNSRFGGIGAPPTSNNGNPLVDYYLWIKIPGESDGQCTGQSADAMIGPAAGAFFYDGFKTLWNNGYYVKQLGMAPIGGGGNNPPPPVTSSPTVRPSSAPSTPSPPSSGSAQPWAQCGGNGYNGPKTCVSGYTCSFNNEWYSQCVPN</sequence>
<feature type="compositionally biased region" description="Low complexity" evidence="2">
    <location>
        <begin position="309"/>
        <end position="330"/>
    </location>
</feature>
<evidence type="ECO:0000256" key="2">
    <source>
        <dbReference type="SAM" id="MobiDB-lite"/>
    </source>
</evidence>
<dbReference type="GO" id="GO:0004553">
    <property type="term" value="F:hydrolase activity, hydrolyzing O-glycosyl compounds"/>
    <property type="evidence" value="ECO:0007669"/>
    <property type="project" value="InterPro"/>
</dbReference>
<feature type="chain" id="PRO_5026122400" description="CBM1 domain-containing protein" evidence="3">
    <location>
        <begin position="22"/>
        <end position="366"/>
    </location>
</feature>
<dbReference type="InterPro" id="IPR016288">
    <property type="entry name" value="Beta_cellobiohydrolase"/>
</dbReference>
<feature type="region of interest" description="Disordered" evidence="2">
    <location>
        <begin position="298"/>
        <end position="332"/>
    </location>
</feature>